<dbReference type="InterPro" id="IPR011006">
    <property type="entry name" value="CheY-like_superfamily"/>
</dbReference>
<accession>A0A9D0YY52</accession>
<organism evidence="2 3">
    <name type="scientific">Candidatus Faecenecus gallistercoris</name>
    <dbReference type="NCBI Taxonomy" id="2840793"/>
    <lineage>
        <taxon>Bacteria</taxon>
        <taxon>Bacillati</taxon>
        <taxon>Bacillota</taxon>
        <taxon>Bacillota incertae sedis</taxon>
        <taxon>Candidatus Faecenecus</taxon>
    </lineage>
</organism>
<dbReference type="Pfam" id="PF04397">
    <property type="entry name" value="LytTR"/>
    <property type="match status" value="1"/>
</dbReference>
<dbReference type="GO" id="GO:0000156">
    <property type="term" value="F:phosphorelay response regulator activity"/>
    <property type="evidence" value="ECO:0007669"/>
    <property type="project" value="InterPro"/>
</dbReference>
<dbReference type="Gene3D" id="3.40.50.2300">
    <property type="match status" value="1"/>
</dbReference>
<dbReference type="Proteomes" id="UP000886725">
    <property type="component" value="Unassembled WGS sequence"/>
</dbReference>
<dbReference type="Gene3D" id="2.40.50.1020">
    <property type="entry name" value="LytTr DNA-binding domain"/>
    <property type="match status" value="1"/>
</dbReference>
<sequence length="245" mass="29288">MINFIVCDDNDRFLEKSIKLINNQMMKSDIEYRIHIFHQYDEEFFNLTRRDIGSKVYMLDIEVGEESGLDVARYIRESCEDWRSLLVIVTGYNQYKLEALSSRLYLLDFINKLDDCNHKLEEVLEIIMKMYGTRNHTLSYEYNYTSYQIEYNHIIYVEKEQDSKRCLVRTTYGDEYIGKTLNEVARMLSDDKRFSTVSRSMGVNKDHIKSYNSGTNELVFDNGEIVYEVSRNFKKELRFRDSKRS</sequence>
<dbReference type="GO" id="GO:0003677">
    <property type="term" value="F:DNA binding"/>
    <property type="evidence" value="ECO:0007669"/>
    <property type="project" value="UniProtKB-KW"/>
</dbReference>
<dbReference type="SUPFAM" id="SSF52172">
    <property type="entry name" value="CheY-like"/>
    <property type="match status" value="1"/>
</dbReference>
<dbReference type="PANTHER" id="PTHR37299">
    <property type="entry name" value="TRANSCRIPTIONAL REGULATOR-RELATED"/>
    <property type="match status" value="1"/>
</dbReference>
<dbReference type="SMART" id="SM00850">
    <property type="entry name" value="LytTR"/>
    <property type="match status" value="1"/>
</dbReference>
<dbReference type="InterPro" id="IPR007492">
    <property type="entry name" value="LytTR_DNA-bd_dom"/>
</dbReference>
<dbReference type="PANTHER" id="PTHR37299:SF4">
    <property type="entry name" value="TRANSCRIPTIONAL REGULATOR"/>
    <property type="match status" value="1"/>
</dbReference>
<evidence type="ECO:0000313" key="3">
    <source>
        <dbReference type="Proteomes" id="UP000886725"/>
    </source>
</evidence>
<keyword evidence="2" id="KW-0238">DNA-binding</keyword>
<proteinExistence type="predicted"/>
<dbReference type="EMBL" id="DVFU01000031">
    <property type="protein sequence ID" value="HIQ64391.1"/>
    <property type="molecule type" value="Genomic_DNA"/>
</dbReference>
<reference evidence="2" key="2">
    <citation type="journal article" date="2021" name="PeerJ">
        <title>Extensive microbial diversity within the chicken gut microbiome revealed by metagenomics and culture.</title>
        <authorList>
            <person name="Gilroy R."/>
            <person name="Ravi A."/>
            <person name="Getino M."/>
            <person name="Pursley I."/>
            <person name="Horton D.L."/>
            <person name="Alikhan N.F."/>
            <person name="Baker D."/>
            <person name="Gharbi K."/>
            <person name="Hall N."/>
            <person name="Watson M."/>
            <person name="Adriaenssens E.M."/>
            <person name="Foster-Nyarko E."/>
            <person name="Jarju S."/>
            <person name="Secka A."/>
            <person name="Antonio M."/>
            <person name="Oren A."/>
            <person name="Chaudhuri R.R."/>
            <person name="La Ragione R."/>
            <person name="Hildebrand F."/>
            <person name="Pallen M.J."/>
        </authorList>
    </citation>
    <scope>NUCLEOTIDE SEQUENCE</scope>
    <source>
        <strain evidence="2">CHK165-10780</strain>
    </source>
</reference>
<evidence type="ECO:0000259" key="1">
    <source>
        <dbReference type="SMART" id="SM00850"/>
    </source>
</evidence>
<dbReference type="AlphaFoldDB" id="A0A9D0YY52"/>
<dbReference type="InterPro" id="IPR046947">
    <property type="entry name" value="LytR-like"/>
</dbReference>
<evidence type="ECO:0000313" key="2">
    <source>
        <dbReference type="EMBL" id="HIQ64391.1"/>
    </source>
</evidence>
<comment type="caution">
    <text evidence="2">The sequence shown here is derived from an EMBL/GenBank/DDBJ whole genome shotgun (WGS) entry which is preliminary data.</text>
</comment>
<feature type="domain" description="HTH LytTR-type" evidence="1">
    <location>
        <begin position="144"/>
        <end position="240"/>
    </location>
</feature>
<reference evidence="2" key="1">
    <citation type="submission" date="2020-10" db="EMBL/GenBank/DDBJ databases">
        <authorList>
            <person name="Gilroy R."/>
        </authorList>
    </citation>
    <scope>NUCLEOTIDE SEQUENCE</scope>
    <source>
        <strain evidence="2">CHK165-10780</strain>
    </source>
</reference>
<gene>
    <name evidence="2" type="ORF">IAC85_01490</name>
</gene>
<name>A0A9D0YY52_9FIRM</name>
<protein>
    <submittedName>
        <fullName evidence="2">LytTR family transcriptional regulator DNA-binding domain-containing protein</fullName>
    </submittedName>
</protein>